<keyword evidence="5 11" id="KW-0067">ATP-binding</keyword>
<comment type="similarity">
    <text evidence="1">Belongs to the helicase family. UvrD subfamily.</text>
</comment>
<keyword evidence="2 11" id="KW-0547">Nucleotide-binding</keyword>
<evidence type="ECO:0000259" key="13">
    <source>
        <dbReference type="PROSITE" id="PS51217"/>
    </source>
</evidence>
<dbReference type="GO" id="GO:0000725">
    <property type="term" value="P:recombinational repair"/>
    <property type="evidence" value="ECO:0007669"/>
    <property type="project" value="TreeGrafter"/>
</dbReference>
<gene>
    <name evidence="14" type="ORF">CMN54_07900</name>
</gene>
<dbReference type="GO" id="GO:0016887">
    <property type="term" value="F:ATP hydrolysis activity"/>
    <property type="evidence" value="ECO:0007669"/>
    <property type="project" value="RHEA"/>
</dbReference>
<dbReference type="InterPro" id="IPR000212">
    <property type="entry name" value="DNA_helicase_UvrD/REP"/>
</dbReference>
<evidence type="ECO:0000256" key="9">
    <source>
        <dbReference type="ARBA" id="ARBA00034808"/>
    </source>
</evidence>
<evidence type="ECO:0000256" key="6">
    <source>
        <dbReference type="ARBA" id="ARBA00023125"/>
    </source>
</evidence>
<keyword evidence="7" id="KW-0413">Isomerase</keyword>
<dbReference type="InterPro" id="IPR014016">
    <property type="entry name" value="UvrD-like_ATP-bd"/>
</dbReference>
<dbReference type="GO" id="GO:0033202">
    <property type="term" value="C:DNA helicase complex"/>
    <property type="evidence" value="ECO:0007669"/>
    <property type="project" value="TreeGrafter"/>
</dbReference>
<evidence type="ECO:0000313" key="14">
    <source>
        <dbReference type="EMBL" id="MAH63351.1"/>
    </source>
</evidence>
<name>A0A2D6YJH3_9DELT</name>
<dbReference type="PANTHER" id="PTHR11070">
    <property type="entry name" value="UVRD / RECB / PCRA DNA HELICASE FAMILY MEMBER"/>
    <property type="match status" value="1"/>
</dbReference>
<dbReference type="AlphaFoldDB" id="A0A2D6YJH3"/>
<dbReference type="PANTHER" id="PTHR11070:SF2">
    <property type="entry name" value="ATP-DEPENDENT DNA HELICASE SRS2"/>
    <property type="match status" value="1"/>
</dbReference>
<dbReference type="GO" id="GO:0005524">
    <property type="term" value="F:ATP binding"/>
    <property type="evidence" value="ECO:0007669"/>
    <property type="project" value="UniProtKB-UniRule"/>
</dbReference>
<dbReference type="GO" id="GO:0043138">
    <property type="term" value="F:3'-5' DNA helicase activity"/>
    <property type="evidence" value="ECO:0007669"/>
    <property type="project" value="UniProtKB-EC"/>
</dbReference>
<comment type="caution">
    <text evidence="14">The sequence shown here is derived from an EMBL/GenBank/DDBJ whole genome shotgun (WGS) entry which is preliminary data.</text>
</comment>
<dbReference type="Proteomes" id="UP000226525">
    <property type="component" value="Unassembled WGS sequence"/>
</dbReference>
<reference evidence="15" key="1">
    <citation type="submission" date="2017-09" db="EMBL/GenBank/DDBJ databases">
        <title>The Reconstruction of 2,631 Draft Metagenome-Assembled Genomes from the Global Oceans.</title>
        <authorList>
            <person name="Tully B.J."/>
            <person name="Graham E.D."/>
            <person name="Heidelberg J.F."/>
        </authorList>
    </citation>
    <scope>NUCLEOTIDE SEQUENCE [LARGE SCALE GENOMIC DNA]</scope>
</reference>
<dbReference type="InterPro" id="IPR014017">
    <property type="entry name" value="DNA_helicase_UvrD-like_C"/>
</dbReference>
<feature type="domain" description="UvrD-like helicase ATP-binding" evidence="12">
    <location>
        <begin position="4"/>
        <end position="284"/>
    </location>
</feature>
<evidence type="ECO:0000256" key="1">
    <source>
        <dbReference type="ARBA" id="ARBA00009922"/>
    </source>
</evidence>
<dbReference type="Pfam" id="PF00580">
    <property type="entry name" value="UvrD-helicase"/>
    <property type="match status" value="1"/>
</dbReference>
<dbReference type="PROSITE" id="PS51217">
    <property type="entry name" value="UVRD_HELICASE_CTER"/>
    <property type="match status" value="1"/>
</dbReference>
<protein>
    <recommendedName>
        <fullName evidence="9">DNA 3'-5' helicase</fullName>
        <ecNumber evidence="9">5.6.2.4</ecNumber>
    </recommendedName>
</protein>
<dbReference type="Gene3D" id="3.40.50.300">
    <property type="entry name" value="P-loop containing nucleotide triphosphate hydrolases"/>
    <property type="match status" value="2"/>
</dbReference>
<dbReference type="PROSITE" id="PS51198">
    <property type="entry name" value="UVRD_HELICASE_ATP_BIND"/>
    <property type="match status" value="1"/>
</dbReference>
<dbReference type="EC" id="5.6.2.4" evidence="9"/>
<dbReference type="GO" id="GO:0005829">
    <property type="term" value="C:cytosol"/>
    <property type="evidence" value="ECO:0007669"/>
    <property type="project" value="TreeGrafter"/>
</dbReference>
<evidence type="ECO:0000256" key="7">
    <source>
        <dbReference type="ARBA" id="ARBA00023235"/>
    </source>
</evidence>
<evidence type="ECO:0000313" key="15">
    <source>
        <dbReference type="Proteomes" id="UP000226525"/>
    </source>
</evidence>
<evidence type="ECO:0000256" key="2">
    <source>
        <dbReference type="ARBA" id="ARBA00022741"/>
    </source>
</evidence>
<dbReference type="CDD" id="cd18807">
    <property type="entry name" value="SF1_C_UvrD"/>
    <property type="match status" value="1"/>
</dbReference>
<dbReference type="EMBL" id="NZEX01000090">
    <property type="protein sequence ID" value="MAH63351.1"/>
    <property type="molecule type" value="Genomic_DNA"/>
</dbReference>
<evidence type="ECO:0000259" key="12">
    <source>
        <dbReference type="PROSITE" id="PS51198"/>
    </source>
</evidence>
<dbReference type="Gene3D" id="1.10.10.160">
    <property type="match status" value="1"/>
</dbReference>
<evidence type="ECO:0000256" key="4">
    <source>
        <dbReference type="ARBA" id="ARBA00022806"/>
    </source>
</evidence>
<keyword evidence="3 11" id="KW-0378">Hydrolase</keyword>
<dbReference type="CDD" id="cd17932">
    <property type="entry name" value="DEXQc_UvrD"/>
    <property type="match status" value="1"/>
</dbReference>
<keyword evidence="6" id="KW-0238">DNA-binding</keyword>
<comment type="catalytic activity">
    <reaction evidence="8">
        <text>Couples ATP hydrolysis with the unwinding of duplex DNA by translocating in the 3'-5' direction.</text>
        <dbReference type="EC" id="5.6.2.4"/>
    </reaction>
</comment>
<dbReference type="GO" id="GO:0003677">
    <property type="term" value="F:DNA binding"/>
    <property type="evidence" value="ECO:0007669"/>
    <property type="project" value="UniProtKB-KW"/>
</dbReference>
<feature type="binding site" evidence="11">
    <location>
        <begin position="25"/>
        <end position="32"/>
    </location>
    <ligand>
        <name>ATP</name>
        <dbReference type="ChEBI" id="CHEBI:30616"/>
    </ligand>
</feature>
<proteinExistence type="inferred from homology"/>
<dbReference type="SUPFAM" id="SSF52540">
    <property type="entry name" value="P-loop containing nucleoside triphosphate hydrolases"/>
    <property type="match status" value="1"/>
</dbReference>
<evidence type="ECO:0000256" key="5">
    <source>
        <dbReference type="ARBA" id="ARBA00022840"/>
    </source>
</evidence>
<dbReference type="Gene3D" id="1.10.486.10">
    <property type="entry name" value="PCRA, domain 4"/>
    <property type="match status" value="1"/>
</dbReference>
<feature type="domain" description="UvrD-like helicase C-terminal" evidence="13">
    <location>
        <begin position="285"/>
        <end position="563"/>
    </location>
</feature>
<sequence>MDLSHLNHQQRQAVTSTKGPILVLAGAGSGKTRVIIQRISWLIQVEQVLPAEILAVTFTNKAAREMQERLKDELRGRQKGVQLSTFHSLGVQLLREHIDQLGYRSNFVIYDTQDQQSVIKGIMEDHDLEDSGLIDAKGVHYEIGQAKNRGLGPDHFLQQRDSTRKTQVGQVFTEYQRVLKGCNAIDFDDILLLTLKLFEEYSEAMDPLRERYHYLMVDEYQDTNRVQYQLMCHLCQRHHNLCVVGDDDQSIYGWRGADIRNILDFERDFPEAKIIRLEQNYRSTPTILKAANQVISQNPQRMPKELWSQKPTGVPLEWIEGKDEAEELELVARQIKIQVLRHGRSHSDYAILFRSNFQSRLIEETLRDSGIPYQIIGSTSFYERKEVKDALAYLRVIHNHSDEVSLHRIINYPRRGIGKTSLIQANYYCQLLRKPLFEICKQARQHSRIPTEAAMSMESFAQMILRYQQRFQQETLGEVLRDLLADVGLIYDLETQKIDPKTKEKRVGFVMELMRGLDRFVEQNPEKHLRDYLERVMLFTQNDREEELVSNQVTLMTLHSAKGLEFPFVFLVGMAEGVFPNQRSLDESGEEEERRLCYVGMTRAREELTMSMARRRKRYREEVSQTMSRFLSDIDSSLFKVAPGAKMDMGQKALQKKQSRADFFQQLRRLQ</sequence>
<dbReference type="InterPro" id="IPR027417">
    <property type="entry name" value="P-loop_NTPase"/>
</dbReference>
<evidence type="ECO:0000256" key="11">
    <source>
        <dbReference type="PROSITE-ProRule" id="PRU00560"/>
    </source>
</evidence>
<evidence type="ECO:0000256" key="8">
    <source>
        <dbReference type="ARBA" id="ARBA00034617"/>
    </source>
</evidence>
<comment type="catalytic activity">
    <reaction evidence="10">
        <text>ATP + H2O = ADP + phosphate + H(+)</text>
        <dbReference type="Rhea" id="RHEA:13065"/>
        <dbReference type="ChEBI" id="CHEBI:15377"/>
        <dbReference type="ChEBI" id="CHEBI:15378"/>
        <dbReference type="ChEBI" id="CHEBI:30616"/>
        <dbReference type="ChEBI" id="CHEBI:43474"/>
        <dbReference type="ChEBI" id="CHEBI:456216"/>
        <dbReference type="EC" id="5.6.2.4"/>
    </reaction>
</comment>
<organism evidence="14 15">
    <name type="scientific">SAR324 cluster bacterium</name>
    <dbReference type="NCBI Taxonomy" id="2024889"/>
    <lineage>
        <taxon>Bacteria</taxon>
        <taxon>Deltaproteobacteria</taxon>
        <taxon>SAR324 cluster</taxon>
    </lineage>
</organism>
<evidence type="ECO:0000256" key="3">
    <source>
        <dbReference type="ARBA" id="ARBA00022801"/>
    </source>
</evidence>
<keyword evidence="4 11" id="KW-0347">Helicase</keyword>
<dbReference type="Pfam" id="PF13361">
    <property type="entry name" value="UvrD_C"/>
    <property type="match status" value="1"/>
</dbReference>
<dbReference type="InterPro" id="IPR013986">
    <property type="entry name" value="DExx_box_DNA_helicase_dom_sf"/>
</dbReference>
<evidence type="ECO:0000256" key="10">
    <source>
        <dbReference type="ARBA" id="ARBA00048988"/>
    </source>
</evidence>
<accession>A0A2D6YJH3</accession>